<dbReference type="EMBL" id="SRYA01000013">
    <property type="protein sequence ID" value="TGY96785.1"/>
    <property type="molecule type" value="Genomic_DNA"/>
</dbReference>
<reference evidence="1" key="1">
    <citation type="submission" date="2019-04" db="EMBL/GenBank/DDBJ databases">
        <title>Microbes associate with the intestines of laboratory mice.</title>
        <authorList>
            <person name="Navarre W."/>
            <person name="Wong E."/>
            <person name="Huang K."/>
            <person name="Tropini C."/>
            <person name="Ng K."/>
            <person name="Yu B."/>
        </authorList>
    </citation>
    <scope>NUCLEOTIDE SEQUENCE</scope>
    <source>
        <strain evidence="1">NM01_1-7b</strain>
    </source>
</reference>
<name>A0AC61RY96_9FIRM</name>
<protein>
    <submittedName>
        <fullName evidence="1">ABC transporter permease</fullName>
    </submittedName>
</protein>
<proteinExistence type="predicted"/>
<comment type="caution">
    <text evidence="1">The sequence shown here is derived from an EMBL/GenBank/DDBJ whole genome shotgun (WGS) entry which is preliminary data.</text>
</comment>
<sequence length="396" mass="43496">MKSNMMTVMKKELTRFFTDRRMVLTTLLMPGIMIYLLYSLMGQGFSSQYEDSEDFKAQVQVEALPESMRQIWEQDVPLEYAELSGAQEKEEALEALSGGEGEYHLVVSFPEDFDAKVAKYQVSSGLPAPAVEIYYNSSDTDSQSAYGIMTGMLDSYESALANKFDINPEGEDYDLASEEDLSAQVFSMMVPMLMMAFLFSGCMAIAPESIAGEKERGTIATLLVTPLKRSHLALGKVVSLSIIAILCGLSSFLGMMLSLPKLMGDGALINANVYGFQDYLLLLLVILSTVLVIVAVVSIVSAFAKNVKEATGWVTPIMIVSMLLGVTSMVESLCKTEPMWFLIPLYNSVQCMNGIFSLKMDMVNLAVTVASNVFYAGIGVVILTKMFDSEKVMFSK</sequence>
<organism evidence="1 2">
    <name type="scientific">Petralouisia muris</name>
    <dbReference type="NCBI Taxonomy" id="3032872"/>
    <lineage>
        <taxon>Bacteria</taxon>
        <taxon>Bacillati</taxon>
        <taxon>Bacillota</taxon>
        <taxon>Clostridia</taxon>
        <taxon>Lachnospirales</taxon>
        <taxon>Lachnospiraceae</taxon>
        <taxon>Petralouisia</taxon>
    </lineage>
</organism>
<evidence type="ECO:0000313" key="1">
    <source>
        <dbReference type="EMBL" id="TGY96785.1"/>
    </source>
</evidence>
<evidence type="ECO:0000313" key="2">
    <source>
        <dbReference type="Proteomes" id="UP000304953"/>
    </source>
</evidence>
<keyword evidence="2" id="KW-1185">Reference proteome</keyword>
<gene>
    <name evidence="1" type="ORF">E5329_08480</name>
</gene>
<accession>A0AC61RY96</accession>
<dbReference type="Proteomes" id="UP000304953">
    <property type="component" value="Unassembled WGS sequence"/>
</dbReference>